<dbReference type="NCBIfam" id="TIGR02187">
    <property type="entry name" value="PDO_seleno_TRX"/>
    <property type="match status" value="1"/>
</dbReference>
<dbReference type="EMBL" id="FPBV01000005">
    <property type="protein sequence ID" value="SFU64690.1"/>
    <property type="molecule type" value="Genomic_DNA"/>
</dbReference>
<sequence>MQSVHSTAINKTIRENDGRVIRMMFTTSQQDAIRTRLADLARPVVIKFFETSLDCPTCPEIRRLLQEVADLSDHVTLEVYNLYTDDEEARRYGVDKAPAIVLTDEQGENYGIRFYGAPSGYEFATLLEDIRMVADGASGLSDTTKARLAELKHPVDLKVFVTPTCPYCPAAVRLAHQFALESPLVTASMVEATEFPEWANRFNVYGVPKTVINDSEAWSLEGAAPEAMLLEQVMQTQA</sequence>
<feature type="domain" description="Thioredoxin" evidence="1">
    <location>
        <begin position="2"/>
        <end position="132"/>
    </location>
</feature>
<dbReference type="SUPFAM" id="SSF52833">
    <property type="entry name" value="Thioredoxin-like"/>
    <property type="match status" value="2"/>
</dbReference>
<dbReference type="PROSITE" id="PS51352">
    <property type="entry name" value="THIOREDOXIN_2"/>
    <property type="match status" value="1"/>
</dbReference>
<dbReference type="InterPro" id="IPR013766">
    <property type="entry name" value="Thioredoxin_domain"/>
</dbReference>
<name>A0A1I7HVJ3_9BACL</name>
<reference evidence="3" key="1">
    <citation type="submission" date="2016-10" db="EMBL/GenBank/DDBJ databases">
        <authorList>
            <person name="Varghese N."/>
        </authorList>
    </citation>
    <scope>NUCLEOTIDE SEQUENCE [LARGE SCALE GENOMIC DNA]</scope>
    <source>
        <strain evidence="3">DSM 17980</strain>
    </source>
</reference>
<protein>
    <submittedName>
        <fullName evidence="2">Glutaredoxin-like domain protein</fullName>
    </submittedName>
</protein>
<dbReference type="AlphaFoldDB" id="A0A1I7HVJ3"/>
<dbReference type="PROSITE" id="PS51354">
    <property type="entry name" value="GLUTAREDOXIN_2"/>
    <property type="match status" value="1"/>
</dbReference>
<dbReference type="InterPro" id="IPR011767">
    <property type="entry name" value="GLR_AS"/>
</dbReference>
<gene>
    <name evidence="2" type="ORF">SAMN05421543_105124</name>
</gene>
<proteinExistence type="predicted"/>
<evidence type="ECO:0000259" key="1">
    <source>
        <dbReference type="PROSITE" id="PS51352"/>
    </source>
</evidence>
<dbReference type="PROSITE" id="PS00195">
    <property type="entry name" value="GLUTAREDOXIN_1"/>
    <property type="match status" value="1"/>
</dbReference>
<keyword evidence="3" id="KW-1185">Reference proteome</keyword>
<dbReference type="eggNOG" id="COG3634">
    <property type="taxonomic scope" value="Bacteria"/>
</dbReference>
<dbReference type="Gene3D" id="3.40.30.10">
    <property type="entry name" value="Glutaredoxin"/>
    <property type="match status" value="2"/>
</dbReference>
<dbReference type="InterPro" id="IPR011903">
    <property type="entry name" value="TON_0319-like"/>
</dbReference>
<dbReference type="STRING" id="392015.SAMN05421543_105124"/>
<dbReference type="InterPro" id="IPR012336">
    <property type="entry name" value="Thioredoxin-like_fold"/>
</dbReference>
<dbReference type="PANTHER" id="PTHR37170">
    <property type="entry name" value="GLUTAREDOXIN-RELATED"/>
    <property type="match status" value="1"/>
</dbReference>
<dbReference type="Proteomes" id="UP000183508">
    <property type="component" value="Unassembled WGS sequence"/>
</dbReference>
<dbReference type="CDD" id="cd02973">
    <property type="entry name" value="TRX_GRX_like"/>
    <property type="match status" value="1"/>
</dbReference>
<dbReference type="PANTHER" id="PTHR37170:SF1">
    <property type="entry name" value="GLUTAREDOXIN-LIKE PROTEIN"/>
    <property type="match status" value="1"/>
</dbReference>
<dbReference type="Pfam" id="PF13192">
    <property type="entry name" value="Thioredoxin_3"/>
    <property type="match status" value="1"/>
</dbReference>
<accession>A0A1I7HVJ3</accession>
<evidence type="ECO:0000313" key="2">
    <source>
        <dbReference type="EMBL" id="SFU64690.1"/>
    </source>
</evidence>
<evidence type="ECO:0000313" key="3">
    <source>
        <dbReference type="Proteomes" id="UP000183508"/>
    </source>
</evidence>
<dbReference type="InterPro" id="IPR036249">
    <property type="entry name" value="Thioredoxin-like_sf"/>
</dbReference>
<organism evidence="2 3">
    <name type="scientific">Alicyclobacillus macrosporangiidus</name>
    <dbReference type="NCBI Taxonomy" id="392015"/>
    <lineage>
        <taxon>Bacteria</taxon>
        <taxon>Bacillati</taxon>
        <taxon>Bacillota</taxon>
        <taxon>Bacilli</taxon>
        <taxon>Bacillales</taxon>
        <taxon>Alicyclobacillaceae</taxon>
        <taxon>Alicyclobacillus</taxon>
    </lineage>
</organism>